<proteinExistence type="predicted"/>
<name>A0A9Q6YZ54_HISSO</name>
<dbReference type="Proteomes" id="UP000595373">
    <property type="component" value="Chromosome"/>
</dbReference>
<gene>
    <name evidence="1" type="ORF">JFL49_08695</name>
</gene>
<dbReference type="EMBL" id="CP066558">
    <property type="protein sequence ID" value="QQF82120.1"/>
    <property type="molecule type" value="Genomic_DNA"/>
</dbReference>
<protein>
    <submittedName>
        <fullName evidence="1">Uncharacterized protein</fullName>
    </submittedName>
</protein>
<keyword evidence="2" id="KW-1185">Reference proteome</keyword>
<reference evidence="1 2" key="1">
    <citation type="submission" date="2020-12" db="EMBL/GenBank/DDBJ databases">
        <title>ASc-MMNZ-VFA-070.</title>
        <authorList>
            <person name="Schryvers A."/>
            <person name="Mostafa Nazari M."/>
            <person name="Farshchi Andisi V."/>
            <person name="Timsit E."/>
            <person name="Walter Morck D."/>
        </authorList>
    </citation>
    <scope>NUCLEOTIDE SEQUENCE [LARGE SCALE GENOMIC DNA]</scope>
    <source>
        <strain evidence="1 2">ASc-MMNZ-VFA-070</strain>
    </source>
</reference>
<organism evidence="1 2">
    <name type="scientific">Histophilus somni</name>
    <name type="common">Haemophilus somnus</name>
    <dbReference type="NCBI Taxonomy" id="731"/>
    <lineage>
        <taxon>Bacteria</taxon>
        <taxon>Pseudomonadati</taxon>
        <taxon>Pseudomonadota</taxon>
        <taxon>Gammaproteobacteria</taxon>
        <taxon>Pasteurellales</taxon>
        <taxon>Pasteurellaceae</taxon>
        <taxon>Histophilus</taxon>
    </lineage>
</organism>
<accession>A0A9Q6YZ54</accession>
<sequence length="54" mass="6229">MTAKQVWQMPVLELSAWIRDYLELEGVKPCKPQEFTPLVSHKSFVFTHRGKLGA</sequence>
<evidence type="ECO:0000313" key="1">
    <source>
        <dbReference type="EMBL" id="QQF82120.1"/>
    </source>
</evidence>
<dbReference type="AlphaFoldDB" id="A0A9Q6YZ54"/>
<evidence type="ECO:0000313" key="2">
    <source>
        <dbReference type="Proteomes" id="UP000595373"/>
    </source>
</evidence>
<dbReference type="RefSeq" id="WP_167591115.1">
    <property type="nucleotide sequence ID" value="NZ_CP018802.1"/>
</dbReference>